<evidence type="ECO:0000313" key="3">
    <source>
        <dbReference type="EMBL" id="MCW3484052.1"/>
    </source>
</evidence>
<feature type="domain" description="Ig-like" evidence="2">
    <location>
        <begin position="359"/>
        <end position="437"/>
    </location>
</feature>
<dbReference type="NCBIfam" id="TIGR04183">
    <property type="entry name" value="Por_Secre_tail"/>
    <property type="match status" value="1"/>
</dbReference>
<keyword evidence="4" id="KW-1185">Reference proteome</keyword>
<dbReference type="EMBL" id="JAPDNS010000001">
    <property type="protein sequence ID" value="MCW3484052.1"/>
    <property type="molecule type" value="Genomic_DNA"/>
</dbReference>
<feature type="signal peptide" evidence="1">
    <location>
        <begin position="1"/>
        <end position="24"/>
    </location>
</feature>
<proteinExistence type="predicted"/>
<comment type="caution">
    <text evidence="3">The sequence shown here is derived from an EMBL/GenBank/DDBJ whole genome shotgun (WGS) entry which is preliminary data.</text>
</comment>
<reference evidence="3 4" key="1">
    <citation type="submission" date="2022-10" db="EMBL/GenBank/DDBJ databases">
        <title>Chitinophaga nivalis PC15 sp. nov., isolated from Pyeongchang county, South Korea.</title>
        <authorList>
            <person name="Trinh H.N."/>
        </authorList>
    </citation>
    <scope>NUCLEOTIDE SEQUENCE [LARGE SCALE GENOMIC DNA]</scope>
    <source>
        <strain evidence="3 4">PC14</strain>
    </source>
</reference>
<dbReference type="InterPro" id="IPR044023">
    <property type="entry name" value="Ig_7"/>
</dbReference>
<name>A0ABT3IJB3_9BACT</name>
<feature type="domain" description="Ig-like" evidence="2">
    <location>
        <begin position="538"/>
        <end position="617"/>
    </location>
</feature>
<feature type="domain" description="Ig-like" evidence="2">
    <location>
        <begin position="177"/>
        <end position="258"/>
    </location>
</feature>
<evidence type="ECO:0000313" key="4">
    <source>
        <dbReference type="Proteomes" id="UP001207742"/>
    </source>
</evidence>
<evidence type="ECO:0000259" key="2">
    <source>
        <dbReference type="Pfam" id="PF19081"/>
    </source>
</evidence>
<dbReference type="RefSeq" id="WP_264729571.1">
    <property type="nucleotide sequence ID" value="NZ_JAPDNR010000001.1"/>
</dbReference>
<keyword evidence="1" id="KW-0732">Signal</keyword>
<dbReference type="Proteomes" id="UP001207742">
    <property type="component" value="Unassembled WGS sequence"/>
</dbReference>
<sequence>MIKFYALICMVIITMSLSSNRLLAQVYANSQTNGVTGLCLLCNISSPDNAINNTNLDDYTTFNLTAGLLGVTVYQTLIFPSQSTATCDSLIIGIGSGNALLSVNLLGGVSVQTFNGTTANNDLQIINTNILRLLQTTNKAQIILKPQQAFDRVKITLSSSLLGVLSSFQLYYAYRKPAVPAPNGTDSLNICQNETAIVTATAVAGATVRWYSAAIGGTLLSTGNTYTVTPSVTTTYFAEAEIGGCKSLRKPVKVIVNPKPAKPVYTVPSIITCGNTPITVSNHQPNINYNIRVRYTSLAGTLLDTSYAIINTGKFIVPDINAPTHSQATVWVQAVNSLTGCKSDSVQMSFVYGGHATLPRVRADSITICKFDSTTLQAFIPNESDITFRWYDAPTAGHLLYTGPDYRVSPQVTTTYYVSAAFACEYPVRKAAKVIVKQQPNPIYSVPQGILCSVNPILIQNHQAGLNYNVRLKGIPFSRDPLDTSYVVLNSNSIAIPPIYFYVPALVDIYIQAVNPLTGCRSDSIHQTFTIGGSASLPEVDRDSITLCKNDSITLHAFIPNETYAIFRWYDMPLGGNLLFTGGDFKISPASTKTYYVTAAFECENPRRRPVKVIVVPCNQQITPRSTDKNGSAVIGLQSLQVYPNPTNGEIRFTTDKDLAGGLIVIKDLNGREVHREILRRNGLVLSKHMATGLYFFRILTTKATYAGSILLQQ</sequence>
<dbReference type="InterPro" id="IPR026444">
    <property type="entry name" value="Secre_tail"/>
</dbReference>
<protein>
    <submittedName>
        <fullName evidence="3">T9SS type A sorting domain-containing protein</fullName>
    </submittedName>
</protein>
<feature type="chain" id="PRO_5045446919" evidence="1">
    <location>
        <begin position="25"/>
        <end position="714"/>
    </location>
</feature>
<evidence type="ECO:0000256" key="1">
    <source>
        <dbReference type="SAM" id="SignalP"/>
    </source>
</evidence>
<organism evidence="3 4">
    <name type="scientific">Chitinophaga nivalis</name>
    <dbReference type="NCBI Taxonomy" id="2991709"/>
    <lineage>
        <taxon>Bacteria</taxon>
        <taxon>Pseudomonadati</taxon>
        <taxon>Bacteroidota</taxon>
        <taxon>Chitinophagia</taxon>
        <taxon>Chitinophagales</taxon>
        <taxon>Chitinophagaceae</taxon>
        <taxon>Chitinophaga</taxon>
    </lineage>
</organism>
<accession>A0ABT3IJB3</accession>
<dbReference type="Pfam" id="PF19081">
    <property type="entry name" value="Ig_7"/>
    <property type="match status" value="3"/>
</dbReference>
<gene>
    <name evidence="3" type="ORF">OL497_09120</name>
</gene>